<sequence>MTVQILRKKFTVGQYHQMIESGILSDRDQTSGRCRVALPRVTAQGNTPHRLPIPANIQPTMLIDDKHPALGEEISPLRR</sequence>
<accession>A0ABW6IBL1</accession>
<gene>
    <name evidence="1" type="ORF">ACFVKH_04595</name>
</gene>
<proteinExistence type="predicted"/>
<name>A0ABW6IBL1_9CYAN</name>
<dbReference type="Proteomes" id="UP001600165">
    <property type="component" value="Unassembled WGS sequence"/>
</dbReference>
<dbReference type="EMBL" id="JBHZOL010000027">
    <property type="protein sequence ID" value="MFE4105546.1"/>
    <property type="molecule type" value="Genomic_DNA"/>
</dbReference>
<reference evidence="1 2" key="1">
    <citation type="submission" date="2024-10" db="EMBL/GenBank/DDBJ databases">
        <authorList>
            <person name="Ratan Roy A."/>
            <person name="Morales Sandoval P.H."/>
            <person name="De Los Santos Villalobos S."/>
            <person name="Chakraborty S."/>
            <person name="Mukherjee J."/>
        </authorList>
    </citation>
    <scope>NUCLEOTIDE SEQUENCE [LARGE SCALE GENOMIC DNA]</scope>
    <source>
        <strain evidence="1 2">S1</strain>
    </source>
</reference>
<organism evidence="1 2">
    <name type="scientific">Almyronema epifaneia S1</name>
    <dbReference type="NCBI Taxonomy" id="2991925"/>
    <lineage>
        <taxon>Bacteria</taxon>
        <taxon>Bacillati</taxon>
        <taxon>Cyanobacteriota</taxon>
        <taxon>Cyanophyceae</taxon>
        <taxon>Nodosilineales</taxon>
        <taxon>Nodosilineaceae</taxon>
        <taxon>Almyronema</taxon>
        <taxon>Almyronema epifaneia</taxon>
    </lineage>
</organism>
<protein>
    <submittedName>
        <fullName evidence="1">Uncharacterized protein</fullName>
    </submittedName>
</protein>
<comment type="caution">
    <text evidence="1">The sequence shown here is derived from an EMBL/GenBank/DDBJ whole genome shotgun (WGS) entry which is preliminary data.</text>
</comment>
<keyword evidence="2" id="KW-1185">Reference proteome</keyword>
<evidence type="ECO:0000313" key="1">
    <source>
        <dbReference type="EMBL" id="MFE4105546.1"/>
    </source>
</evidence>
<dbReference type="RefSeq" id="WP_377962303.1">
    <property type="nucleotide sequence ID" value="NZ_JBHZOL010000027.1"/>
</dbReference>
<evidence type="ECO:0000313" key="2">
    <source>
        <dbReference type="Proteomes" id="UP001600165"/>
    </source>
</evidence>